<reference evidence="2 3" key="1">
    <citation type="submission" date="2014-04" db="EMBL/GenBank/DDBJ databases">
        <authorList>
            <consortium name="DOE Joint Genome Institute"/>
            <person name="Kuo A."/>
            <person name="Ruytinx J."/>
            <person name="Rineau F."/>
            <person name="Colpaert J."/>
            <person name="Kohler A."/>
            <person name="Nagy L.G."/>
            <person name="Floudas D."/>
            <person name="Copeland A."/>
            <person name="Barry K.W."/>
            <person name="Cichocki N."/>
            <person name="Veneault-Fourrey C."/>
            <person name="LaButti K."/>
            <person name="Lindquist E.A."/>
            <person name="Lipzen A."/>
            <person name="Lundell T."/>
            <person name="Morin E."/>
            <person name="Murat C."/>
            <person name="Sun H."/>
            <person name="Tunlid A."/>
            <person name="Henrissat B."/>
            <person name="Grigoriev I.V."/>
            <person name="Hibbett D.S."/>
            <person name="Martin F."/>
            <person name="Nordberg H.P."/>
            <person name="Cantor M.N."/>
            <person name="Hua S.X."/>
        </authorList>
    </citation>
    <scope>NUCLEOTIDE SEQUENCE [LARGE SCALE GENOMIC DNA]</scope>
    <source>
        <strain evidence="2 3">UH-Slu-Lm8-n1</strain>
    </source>
</reference>
<reference evidence="3" key="2">
    <citation type="submission" date="2015-01" db="EMBL/GenBank/DDBJ databases">
        <title>Evolutionary Origins and Diversification of the Mycorrhizal Mutualists.</title>
        <authorList>
            <consortium name="DOE Joint Genome Institute"/>
            <consortium name="Mycorrhizal Genomics Consortium"/>
            <person name="Kohler A."/>
            <person name="Kuo A."/>
            <person name="Nagy L.G."/>
            <person name="Floudas D."/>
            <person name="Copeland A."/>
            <person name="Barry K.W."/>
            <person name="Cichocki N."/>
            <person name="Veneault-Fourrey C."/>
            <person name="LaButti K."/>
            <person name="Lindquist E.A."/>
            <person name="Lipzen A."/>
            <person name="Lundell T."/>
            <person name="Morin E."/>
            <person name="Murat C."/>
            <person name="Riley R."/>
            <person name="Ohm R."/>
            <person name="Sun H."/>
            <person name="Tunlid A."/>
            <person name="Henrissat B."/>
            <person name="Grigoriev I.V."/>
            <person name="Hibbett D.S."/>
            <person name="Martin F."/>
        </authorList>
    </citation>
    <scope>NUCLEOTIDE SEQUENCE [LARGE SCALE GENOMIC DNA]</scope>
    <source>
        <strain evidence="3">UH-Slu-Lm8-n1</strain>
    </source>
</reference>
<organism evidence="2 3">
    <name type="scientific">Suillus luteus UH-Slu-Lm8-n1</name>
    <dbReference type="NCBI Taxonomy" id="930992"/>
    <lineage>
        <taxon>Eukaryota</taxon>
        <taxon>Fungi</taxon>
        <taxon>Dikarya</taxon>
        <taxon>Basidiomycota</taxon>
        <taxon>Agaricomycotina</taxon>
        <taxon>Agaricomycetes</taxon>
        <taxon>Agaricomycetidae</taxon>
        <taxon>Boletales</taxon>
        <taxon>Suillineae</taxon>
        <taxon>Suillaceae</taxon>
        <taxon>Suillus</taxon>
    </lineage>
</organism>
<evidence type="ECO:0000313" key="2">
    <source>
        <dbReference type="EMBL" id="KIK38784.1"/>
    </source>
</evidence>
<accession>A0A0D0AKW2</accession>
<evidence type="ECO:0000256" key="1">
    <source>
        <dbReference type="SAM" id="MobiDB-lite"/>
    </source>
</evidence>
<dbReference type="Proteomes" id="UP000054485">
    <property type="component" value="Unassembled WGS sequence"/>
</dbReference>
<dbReference type="HOGENOM" id="CLU_2499371_0_0_1"/>
<proteinExistence type="predicted"/>
<feature type="region of interest" description="Disordered" evidence="1">
    <location>
        <begin position="1"/>
        <end position="86"/>
    </location>
</feature>
<dbReference type="InParanoid" id="A0A0D0AKW2"/>
<sequence>MTEISHMQRSTRNYPSAENLESRASHPIHSPSFNSPAKQIRAPISDHDLTNKGHLRPSQKPAIFKLDKEDIQHLQSEPKQSERRSA</sequence>
<gene>
    <name evidence="2" type="ORF">CY34DRAFT_808979</name>
</gene>
<dbReference type="EMBL" id="KN835374">
    <property type="protein sequence ID" value="KIK38784.1"/>
    <property type="molecule type" value="Genomic_DNA"/>
</dbReference>
<protein>
    <submittedName>
        <fullName evidence="2">Uncharacterized protein</fullName>
    </submittedName>
</protein>
<keyword evidence="3" id="KW-1185">Reference proteome</keyword>
<evidence type="ECO:0000313" key="3">
    <source>
        <dbReference type="Proteomes" id="UP000054485"/>
    </source>
</evidence>
<dbReference type="AlphaFoldDB" id="A0A0D0AKW2"/>
<name>A0A0D0AKW2_9AGAM</name>
<feature type="compositionally biased region" description="Polar residues" evidence="1">
    <location>
        <begin position="1"/>
        <end position="16"/>
    </location>
</feature>